<evidence type="ECO:0000256" key="1">
    <source>
        <dbReference type="SAM" id="MobiDB-lite"/>
    </source>
</evidence>
<name>E3IUW4_PSEI1</name>
<dbReference type="AlphaFoldDB" id="E3IUW4"/>
<feature type="compositionally biased region" description="Basic residues" evidence="1">
    <location>
        <begin position="149"/>
        <end position="160"/>
    </location>
</feature>
<dbReference type="RefSeq" id="WP_013421965.1">
    <property type="nucleotide sequence ID" value="NC_014666.1"/>
</dbReference>
<reference evidence="2 3" key="1">
    <citation type="submission" date="2010-10" db="EMBL/GenBank/DDBJ databases">
        <title>Complete sequence of Frankia sp. EuI1c.</title>
        <authorList>
            <consortium name="US DOE Joint Genome Institute"/>
            <person name="Lucas S."/>
            <person name="Copeland A."/>
            <person name="Lapidus A."/>
            <person name="Cheng J.-F."/>
            <person name="Bruce D."/>
            <person name="Goodwin L."/>
            <person name="Pitluck S."/>
            <person name="Chertkov O."/>
            <person name="Detter J.C."/>
            <person name="Han C."/>
            <person name="Tapia R."/>
            <person name="Land M."/>
            <person name="Hauser L."/>
            <person name="Jeffries C."/>
            <person name="Kyrpides N."/>
            <person name="Ivanova N."/>
            <person name="Mikhailova N."/>
            <person name="Beauchemin N."/>
            <person name="Sen A."/>
            <person name="Sur S.A."/>
            <person name="Gtari M."/>
            <person name="Wall L."/>
            <person name="Tisa L."/>
            <person name="Woyke T."/>
        </authorList>
    </citation>
    <scope>NUCLEOTIDE SEQUENCE [LARGE SCALE GENOMIC DNA]</scope>
    <source>
        <strain evidence="3">DSM 45817 / CECT 9037 / EuI1c</strain>
    </source>
</reference>
<dbReference type="STRING" id="298654.FraEuI1c_0766"/>
<dbReference type="HOGENOM" id="CLU_1649651_0_0_11"/>
<protein>
    <submittedName>
        <fullName evidence="2">Uncharacterized protein</fullName>
    </submittedName>
</protein>
<evidence type="ECO:0000313" key="3">
    <source>
        <dbReference type="Proteomes" id="UP000002484"/>
    </source>
</evidence>
<keyword evidence="3" id="KW-1185">Reference proteome</keyword>
<proteinExistence type="predicted"/>
<gene>
    <name evidence="2" type="ordered locus">FraEuI1c_0766</name>
</gene>
<dbReference type="KEGG" id="fri:FraEuI1c_0766"/>
<organism evidence="2 3">
    <name type="scientific">Pseudofrankia inefficax (strain DSM 45817 / CECT 9037 / DDB 130130 / EuI1c)</name>
    <name type="common">Frankia inefficax</name>
    <dbReference type="NCBI Taxonomy" id="298654"/>
    <lineage>
        <taxon>Bacteria</taxon>
        <taxon>Bacillati</taxon>
        <taxon>Actinomycetota</taxon>
        <taxon>Actinomycetes</taxon>
        <taxon>Frankiales</taxon>
        <taxon>Frankiaceae</taxon>
        <taxon>Pseudofrankia</taxon>
    </lineage>
</organism>
<feature type="region of interest" description="Disordered" evidence="1">
    <location>
        <begin position="137"/>
        <end position="160"/>
    </location>
</feature>
<dbReference type="EMBL" id="CP002299">
    <property type="protein sequence ID" value="ADP78844.1"/>
    <property type="molecule type" value="Genomic_DNA"/>
</dbReference>
<accession>E3IUW4</accession>
<evidence type="ECO:0000313" key="2">
    <source>
        <dbReference type="EMBL" id="ADP78844.1"/>
    </source>
</evidence>
<sequence>MLNMPMAVSGVGCDHDGKALMRLGGLLTGPTTGLLGADRVPAPLAMTAGSDSTLAGWRDEPGLEVSPWAVGAAETSAEDFMHPAMADLPAADAWTGEDRRAAVSARELAAMPAIARAARLWGSAALIAQDTYAAHQTAKPAHIDQAKASFRRNVRSRGPS</sequence>
<dbReference type="InParanoid" id="E3IUW4"/>
<dbReference type="OrthoDB" id="9856523at2"/>
<dbReference type="Proteomes" id="UP000002484">
    <property type="component" value="Chromosome"/>
</dbReference>